<evidence type="ECO:0000256" key="1">
    <source>
        <dbReference type="SAM" id="MobiDB-lite"/>
    </source>
</evidence>
<protein>
    <recommendedName>
        <fullName evidence="6">ADF-H domain-containing protein</fullName>
    </recommendedName>
</protein>
<feature type="compositionally biased region" description="Basic and acidic residues" evidence="1">
    <location>
        <begin position="290"/>
        <end position="359"/>
    </location>
</feature>
<proteinExistence type="predicted"/>
<feature type="region of interest" description="Disordered" evidence="1">
    <location>
        <begin position="142"/>
        <end position="414"/>
    </location>
</feature>
<dbReference type="GO" id="GO:0051015">
    <property type="term" value="F:actin filament binding"/>
    <property type="evidence" value="ECO:0007669"/>
    <property type="project" value="TreeGrafter"/>
</dbReference>
<gene>
    <name evidence="4" type="ORF">BD410DRAFT_820696</name>
</gene>
<dbReference type="Gene3D" id="2.30.29.30">
    <property type="entry name" value="Pleckstrin-homology domain (PH domain)/Phosphotyrosine-binding domain (PTB)"/>
    <property type="match status" value="1"/>
</dbReference>
<dbReference type="EMBL" id="ML170169">
    <property type="protein sequence ID" value="TDL23755.1"/>
    <property type="molecule type" value="Genomic_DNA"/>
</dbReference>
<dbReference type="InterPro" id="IPR011993">
    <property type="entry name" value="PH-like_dom_sf"/>
</dbReference>
<organism evidence="4 5">
    <name type="scientific">Rickenella mellea</name>
    <dbReference type="NCBI Taxonomy" id="50990"/>
    <lineage>
        <taxon>Eukaryota</taxon>
        <taxon>Fungi</taxon>
        <taxon>Dikarya</taxon>
        <taxon>Basidiomycota</taxon>
        <taxon>Agaricomycotina</taxon>
        <taxon>Agaricomycetes</taxon>
        <taxon>Hymenochaetales</taxon>
        <taxon>Rickenellaceae</taxon>
        <taxon>Rickenella</taxon>
    </lineage>
</organism>
<dbReference type="GO" id="GO:0030833">
    <property type="term" value="P:regulation of actin filament polymerization"/>
    <property type="evidence" value="ECO:0007669"/>
    <property type="project" value="TreeGrafter"/>
</dbReference>
<evidence type="ECO:0000259" key="3">
    <source>
        <dbReference type="PROSITE" id="PS51263"/>
    </source>
</evidence>
<evidence type="ECO:0000313" key="5">
    <source>
        <dbReference type="Proteomes" id="UP000294933"/>
    </source>
</evidence>
<feature type="compositionally biased region" description="Basic and acidic residues" evidence="1">
    <location>
        <begin position="368"/>
        <end position="414"/>
    </location>
</feature>
<evidence type="ECO:0000313" key="4">
    <source>
        <dbReference type="EMBL" id="TDL23755.1"/>
    </source>
</evidence>
<dbReference type="GO" id="GO:0005884">
    <property type="term" value="C:actin filament"/>
    <property type="evidence" value="ECO:0007669"/>
    <property type="project" value="TreeGrafter"/>
</dbReference>
<dbReference type="PANTHER" id="PTHR10829">
    <property type="entry name" value="CORTACTIN AND DREBRIN"/>
    <property type="match status" value="1"/>
</dbReference>
<evidence type="ECO:0000259" key="2">
    <source>
        <dbReference type="PROSITE" id="PS50003"/>
    </source>
</evidence>
<dbReference type="SMART" id="SM00102">
    <property type="entry name" value="ADF"/>
    <property type="match status" value="1"/>
</dbReference>
<keyword evidence="5" id="KW-1185">Reference proteome</keyword>
<reference evidence="4 5" key="1">
    <citation type="submission" date="2018-06" db="EMBL/GenBank/DDBJ databases">
        <title>A transcriptomic atlas of mushroom development highlights an independent origin of complex multicellularity.</title>
        <authorList>
            <consortium name="DOE Joint Genome Institute"/>
            <person name="Krizsan K."/>
            <person name="Almasi E."/>
            <person name="Merenyi Z."/>
            <person name="Sahu N."/>
            <person name="Viragh M."/>
            <person name="Koszo T."/>
            <person name="Mondo S."/>
            <person name="Kiss B."/>
            <person name="Balint B."/>
            <person name="Kues U."/>
            <person name="Barry K."/>
            <person name="Hegedus J.C."/>
            <person name="Henrissat B."/>
            <person name="Johnson J."/>
            <person name="Lipzen A."/>
            <person name="Ohm R."/>
            <person name="Nagy I."/>
            <person name="Pangilinan J."/>
            <person name="Yan J."/>
            <person name="Xiong Y."/>
            <person name="Grigoriev I.V."/>
            <person name="Hibbett D.S."/>
            <person name="Nagy L.G."/>
        </authorList>
    </citation>
    <scope>NUCLEOTIDE SEQUENCE [LARGE SCALE GENOMIC DNA]</scope>
    <source>
        <strain evidence="4 5">SZMC22713</strain>
    </source>
</reference>
<dbReference type="Pfam" id="PF00169">
    <property type="entry name" value="PH"/>
    <property type="match status" value="1"/>
</dbReference>
<dbReference type="PANTHER" id="PTHR10829:SF25">
    <property type="entry name" value="DREBRIN-LIKE PROTEIN"/>
    <property type="match status" value="1"/>
</dbReference>
<dbReference type="SUPFAM" id="SSF50729">
    <property type="entry name" value="PH domain-like"/>
    <property type="match status" value="1"/>
</dbReference>
<name>A0A4Y7Q8I4_9AGAM</name>
<sequence>MSVDLNDPNITAAYESITKQSSTDWLLLSYGQTRDRLALFASGEGGIDALRSNIPSDAEDVFFGFCREAENGKNYYVLISYVPEAVSGVRRARALVHSRAVGALLKANQGTLSVNNIDQLNAENVRDRLKLGPSFIPRATSNGLIQRSASEPVDQSAKMEASGSTSPITTKPLSPPTPPKAPMTMKRIVSQPQSQSIRRLMESDDDEPPPTPPKDKFSPYSFKSGMSPQRSSEKLTGSISAHSQPSRPQTSGQPSSSSGNDSSKVLLSSTRARSASAPRKPTPRSLSPGERARLRAEAQKQRELDEQKAIQEEAERQARLKREKQETLRQAELEEERRRIAVEEEKRYVAAERARKEAEREAEEERLEQEAEAKRQADKARRLQEARRLEELRKEEERRKEEAAKIKEEERKRAEAEKSVKMKEIQSKFVKGSKGANPVLLSGYVTVQTSASIAWKRRFFELHTSALILYKDSKERTQPVDTMDLTRGRVRAIREPGEGFEELEAIPFAFAVEFKDAGSWSLYSDSAEEKVWLQSTVLRFF</sequence>
<accession>A0A4Y7Q8I4</accession>
<feature type="compositionally biased region" description="Low complexity" evidence="1">
    <location>
        <begin position="243"/>
        <end position="285"/>
    </location>
</feature>
<dbReference type="CDD" id="cd00821">
    <property type="entry name" value="PH"/>
    <property type="match status" value="1"/>
</dbReference>
<dbReference type="STRING" id="50990.A0A4Y7Q8I4"/>
<dbReference type="InterPro" id="IPR029006">
    <property type="entry name" value="ADF-H/Gelsolin-like_dom_sf"/>
</dbReference>
<dbReference type="InterPro" id="IPR001849">
    <property type="entry name" value="PH_domain"/>
</dbReference>
<evidence type="ECO:0008006" key="6">
    <source>
        <dbReference type="Google" id="ProtNLM"/>
    </source>
</evidence>
<dbReference type="Pfam" id="PF00241">
    <property type="entry name" value="Cofilin_ADF"/>
    <property type="match status" value="1"/>
</dbReference>
<dbReference type="Proteomes" id="UP000294933">
    <property type="component" value="Unassembled WGS sequence"/>
</dbReference>
<dbReference type="AlphaFoldDB" id="A0A4Y7Q8I4"/>
<dbReference type="PROSITE" id="PS51263">
    <property type="entry name" value="ADF_H"/>
    <property type="match status" value="1"/>
</dbReference>
<feature type="domain" description="ADF-H" evidence="3">
    <location>
        <begin position="2"/>
        <end position="130"/>
    </location>
</feature>
<dbReference type="InterPro" id="IPR002108">
    <property type="entry name" value="ADF-H"/>
</dbReference>
<feature type="domain" description="PH" evidence="2">
    <location>
        <begin position="438"/>
        <end position="541"/>
    </location>
</feature>
<dbReference type="VEuPathDB" id="FungiDB:BD410DRAFT_820696"/>
<dbReference type="OrthoDB" id="2123378at2759"/>
<feature type="compositionally biased region" description="Polar residues" evidence="1">
    <location>
        <begin position="224"/>
        <end position="242"/>
    </location>
</feature>
<dbReference type="GO" id="GO:0030864">
    <property type="term" value="C:cortical actin cytoskeleton"/>
    <property type="evidence" value="ECO:0007669"/>
    <property type="project" value="TreeGrafter"/>
</dbReference>
<dbReference type="PROSITE" id="PS50003">
    <property type="entry name" value="PH_DOMAIN"/>
    <property type="match status" value="1"/>
</dbReference>
<dbReference type="Gene3D" id="3.40.20.10">
    <property type="entry name" value="Severin"/>
    <property type="match status" value="1"/>
</dbReference>
<dbReference type="SUPFAM" id="SSF55753">
    <property type="entry name" value="Actin depolymerizing proteins"/>
    <property type="match status" value="1"/>
</dbReference>